<dbReference type="PROSITE" id="PS51462">
    <property type="entry name" value="NUDIX"/>
    <property type="match status" value="1"/>
</dbReference>
<evidence type="ECO:0000256" key="4">
    <source>
        <dbReference type="ARBA" id="ARBA00022842"/>
    </source>
</evidence>
<dbReference type="EMBL" id="VFPO01000001">
    <property type="protein sequence ID" value="TQM66845.1"/>
    <property type="molecule type" value="Genomic_DNA"/>
</dbReference>
<keyword evidence="4" id="KW-0460">Magnesium</keyword>
<evidence type="ECO:0000313" key="8">
    <source>
        <dbReference type="Proteomes" id="UP000316706"/>
    </source>
</evidence>
<reference evidence="7 8" key="1">
    <citation type="submission" date="2019-06" db="EMBL/GenBank/DDBJ databases">
        <title>Sequencing the genomes of 1000 actinobacteria strains.</title>
        <authorList>
            <person name="Klenk H.-P."/>
        </authorList>
    </citation>
    <scope>NUCLEOTIDE SEQUENCE [LARGE SCALE GENOMIC DNA]</scope>
    <source>
        <strain evidence="7 8">DSM 45043</strain>
    </source>
</reference>
<proteinExistence type="inferred from homology"/>
<evidence type="ECO:0000313" key="7">
    <source>
        <dbReference type="EMBL" id="TQM66845.1"/>
    </source>
</evidence>
<dbReference type="InterPro" id="IPR020476">
    <property type="entry name" value="Nudix_hydrolase"/>
</dbReference>
<comment type="caution">
    <text evidence="7">The sequence shown here is derived from an EMBL/GenBank/DDBJ whole genome shotgun (WGS) entry which is preliminary data.</text>
</comment>
<evidence type="ECO:0000259" key="6">
    <source>
        <dbReference type="PROSITE" id="PS51462"/>
    </source>
</evidence>
<dbReference type="Pfam" id="PF00293">
    <property type="entry name" value="NUDIX"/>
    <property type="match status" value="1"/>
</dbReference>
<evidence type="ECO:0000256" key="1">
    <source>
        <dbReference type="ARBA" id="ARBA00001946"/>
    </source>
</evidence>
<dbReference type="InterPro" id="IPR015797">
    <property type="entry name" value="NUDIX_hydrolase-like_dom_sf"/>
</dbReference>
<keyword evidence="8" id="KW-1185">Reference proteome</keyword>
<comment type="cofactor">
    <cofactor evidence="1">
        <name>Mg(2+)</name>
        <dbReference type="ChEBI" id="CHEBI:18420"/>
    </cofactor>
</comment>
<dbReference type="SUPFAM" id="SSF55811">
    <property type="entry name" value="Nudix"/>
    <property type="match status" value="1"/>
</dbReference>
<dbReference type="Proteomes" id="UP000316706">
    <property type="component" value="Unassembled WGS sequence"/>
</dbReference>
<comment type="similarity">
    <text evidence="2 5">Belongs to the Nudix hydrolase family.</text>
</comment>
<dbReference type="PROSITE" id="PS00893">
    <property type="entry name" value="NUDIX_BOX"/>
    <property type="match status" value="1"/>
</dbReference>
<protein>
    <submittedName>
        <fullName evidence="7">ADP-ribose pyrophosphatase YjhB (NUDIX family)</fullName>
    </submittedName>
</protein>
<sequence>MPEDPAASFTRARAAAGVLFFDDQDRIMLVEPTYKSYLDVPGGYVERGETPYQAATREVAEELGIQPKIGRLLVTDWAPSEPEGDKILFLFDGGTLSPDQLNAIRLDPTELRGYAFHDITEIPTRTIPRLARRLTHAHAAHHVGASHYLEHGNPLK</sequence>
<dbReference type="AlphaFoldDB" id="A0A543I8F6"/>
<dbReference type="PRINTS" id="PR00502">
    <property type="entry name" value="NUDIXFAMILY"/>
</dbReference>
<evidence type="ECO:0000256" key="2">
    <source>
        <dbReference type="ARBA" id="ARBA00005582"/>
    </source>
</evidence>
<dbReference type="CDD" id="cd18876">
    <property type="entry name" value="NUDIX_Hydrolase"/>
    <property type="match status" value="1"/>
</dbReference>
<feature type="domain" description="Nudix hydrolase" evidence="6">
    <location>
        <begin position="10"/>
        <end position="139"/>
    </location>
</feature>
<evidence type="ECO:0000256" key="5">
    <source>
        <dbReference type="RuleBase" id="RU003476"/>
    </source>
</evidence>
<dbReference type="InterPro" id="IPR000086">
    <property type="entry name" value="NUDIX_hydrolase_dom"/>
</dbReference>
<name>A0A543I8F6_9ACTN</name>
<dbReference type="InterPro" id="IPR020084">
    <property type="entry name" value="NUDIX_hydrolase_CS"/>
</dbReference>
<keyword evidence="3 5" id="KW-0378">Hydrolase</keyword>
<dbReference type="RefSeq" id="WP_141965932.1">
    <property type="nucleotide sequence ID" value="NZ_VFPO01000001.1"/>
</dbReference>
<accession>A0A543I8F6</accession>
<dbReference type="PANTHER" id="PTHR43046">
    <property type="entry name" value="GDP-MANNOSE MANNOSYL HYDROLASE"/>
    <property type="match status" value="1"/>
</dbReference>
<dbReference type="Gene3D" id="3.90.79.10">
    <property type="entry name" value="Nucleoside Triphosphate Pyrophosphohydrolase"/>
    <property type="match status" value="1"/>
</dbReference>
<dbReference type="GO" id="GO:0016787">
    <property type="term" value="F:hydrolase activity"/>
    <property type="evidence" value="ECO:0007669"/>
    <property type="project" value="UniProtKB-KW"/>
</dbReference>
<dbReference type="PANTHER" id="PTHR43046:SF12">
    <property type="entry name" value="GDP-MANNOSE MANNOSYL HYDROLASE"/>
    <property type="match status" value="1"/>
</dbReference>
<dbReference type="OrthoDB" id="4247482at2"/>
<evidence type="ECO:0000256" key="3">
    <source>
        <dbReference type="ARBA" id="ARBA00022801"/>
    </source>
</evidence>
<gene>
    <name evidence="7" type="ORF">FHX41_0437</name>
</gene>
<organism evidence="7 8">
    <name type="scientific">Actinomadura hallensis</name>
    <dbReference type="NCBI Taxonomy" id="337895"/>
    <lineage>
        <taxon>Bacteria</taxon>
        <taxon>Bacillati</taxon>
        <taxon>Actinomycetota</taxon>
        <taxon>Actinomycetes</taxon>
        <taxon>Streptosporangiales</taxon>
        <taxon>Thermomonosporaceae</taxon>
        <taxon>Actinomadura</taxon>
    </lineage>
</organism>